<reference evidence="2 3" key="2">
    <citation type="journal article" date="2004" name="Nature">
        <title>Finishing the euchromatic sequence of the human genome.</title>
        <authorList>
            <consortium name="International Human Genome Sequencing Consortium"/>
        </authorList>
    </citation>
    <scope>NUCLEOTIDE SEQUENCE [LARGE SCALE GENOMIC DNA]</scope>
</reference>
<reference evidence="2" key="5">
    <citation type="submission" date="2025-09" db="UniProtKB">
        <authorList>
            <consortium name="Ensembl"/>
        </authorList>
    </citation>
    <scope>IDENTIFICATION</scope>
</reference>
<gene>
    <name evidence="2" type="primary">IRAG1</name>
</gene>
<sequence>MVKAPQSEERLARGGKENNSVLDRVSHCHPGWSAVVQPHLPGSSNSHASASQVAGITEIPSRRLLHWV</sequence>
<proteinExistence type="predicted"/>
<dbReference type="Ensembl" id="ENST00000531308.1">
    <property type="protein sequence ID" value="ENSP00000432312.1"/>
    <property type="gene ID" value="ENSG00000072952.22"/>
</dbReference>
<feature type="region of interest" description="Disordered" evidence="1">
    <location>
        <begin position="1"/>
        <end position="24"/>
    </location>
</feature>
<evidence type="ECO:0000313" key="2">
    <source>
        <dbReference type="Ensembl" id="ENSP00000432312.1"/>
    </source>
</evidence>
<dbReference type="EMBL" id="AC009532">
    <property type="status" value="NOT_ANNOTATED_CDS"/>
    <property type="molecule type" value="Genomic_DNA"/>
</dbReference>
<dbReference type="OpenTargets" id="ENSG00000072952"/>
<dbReference type="Bgee" id="ENSG00000072952">
    <property type="expression patterns" value="Expressed in saphenous vein and 182 other cell types or tissues"/>
</dbReference>
<organism evidence="2 3">
    <name type="scientific">Homo sapiens</name>
    <name type="common">Human</name>
    <dbReference type="NCBI Taxonomy" id="9606"/>
    <lineage>
        <taxon>Eukaryota</taxon>
        <taxon>Metazoa</taxon>
        <taxon>Chordata</taxon>
        <taxon>Craniata</taxon>
        <taxon>Vertebrata</taxon>
        <taxon>Euteleostomi</taxon>
        <taxon>Mammalia</taxon>
        <taxon>Eutheria</taxon>
        <taxon>Euarchontoglires</taxon>
        <taxon>Primates</taxon>
        <taxon>Haplorrhini</taxon>
        <taxon>Catarrhini</taxon>
        <taxon>Hominidae</taxon>
        <taxon>Homo</taxon>
    </lineage>
</organism>
<dbReference type="OrthoDB" id="10062605at2759"/>
<dbReference type="VEuPathDB" id="HostDB:ENSG00000072952"/>
<reference evidence="2 3" key="1">
    <citation type="journal article" date="2001" name="Nature">
        <title>Initial sequencing and analysis of the human genome.</title>
        <authorList>
            <consortium name="International Human Genome Sequencing Consortium"/>
            <person name="Lander E.S."/>
            <person name="Linton L.M."/>
            <person name="Birren B."/>
            <person name="Nusbaum C."/>
            <person name="Zody M.C."/>
            <person name="Baldwin J."/>
            <person name="Devon K."/>
            <person name="Dewar K."/>
            <person name="Doyle M."/>
            <person name="FitzHugh W."/>
            <person name="Funke R."/>
            <person name="Gage D."/>
            <person name="Harris K."/>
            <person name="Heaford A."/>
            <person name="Howland J."/>
            <person name="Kann L."/>
            <person name="Lehoczky J."/>
            <person name="LeVine R."/>
            <person name="McEwan P."/>
            <person name="McKernan K."/>
            <person name="Meldrim J."/>
            <person name="Mesirov J.P."/>
            <person name="Miranda C."/>
            <person name="Morris W."/>
            <person name="Naylor J."/>
            <person name="Raymond C."/>
            <person name="Rosetti M."/>
            <person name="Santos R."/>
            <person name="Sheridan A."/>
            <person name="Sougnez C."/>
            <person name="Stange-Thomann N."/>
            <person name="Stojanovic N."/>
            <person name="Subramanian A."/>
            <person name="Wyman D."/>
            <person name="Rogers J."/>
            <person name="Sulston J."/>
            <person name="Ainscough R."/>
            <person name="Beck S."/>
            <person name="Bentley D."/>
            <person name="Burton J."/>
            <person name="Clee C."/>
            <person name="Carter N."/>
            <person name="Coulson A."/>
            <person name="Deadman R."/>
            <person name="Deloukas P."/>
            <person name="Dunham A."/>
            <person name="Dunham I."/>
            <person name="Durbin R."/>
            <person name="French L."/>
            <person name="Grafham D."/>
            <person name="Gregory S."/>
            <person name="Hubbard T."/>
            <person name="Humphray S."/>
            <person name="Hunt A."/>
            <person name="Jones M."/>
            <person name="Lloyd C."/>
            <person name="McMurray A."/>
            <person name="Matthews L."/>
            <person name="Mercer S."/>
            <person name="Milne S."/>
            <person name="Mullikin J.C."/>
            <person name="Mungall A."/>
            <person name="Plumb R."/>
            <person name="Ross M."/>
            <person name="Shownkeen R."/>
            <person name="Sims S."/>
            <person name="Waterston R.H."/>
            <person name="Wilson R.K."/>
            <person name="Hillier L.W."/>
            <person name="McPherson J.D."/>
            <person name="Marra M.A."/>
            <person name="Mardis E.R."/>
            <person name="Fulton L.A."/>
            <person name="Chinwalla A.T."/>
            <person name="Pepin K.H."/>
            <person name="Gish W.R."/>
            <person name="Chissoe S.L."/>
            <person name="Wendl M.C."/>
            <person name="Delehaunty K.D."/>
            <person name="Miner T.L."/>
            <person name="Delehaunty A."/>
            <person name="Kramer J.B."/>
            <person name="Cook L.L."/>
            <person name="Fulton R.S."/>
            <person name="Johnson D.L."/>
            <person name="Minx P.J."/>
            <person name="Clifton S.W."/>
            <person name="Hawkins T."/>
            <person name="Branscomb E."/>
            <person name="Predki P."/>
            <person name="Richardson P."/>
            <person name="Wenning S."/>
            <person name="Slezak T."/>
            <person name="Doggett N."/>
            <person name="Cheng J.F."/>
            <person name="Olsen A."/>
            <person name="Lucas S."/>
            <person name="Elkin C."/>
            <person name="Uberbacher E."/>
            <person name="Frazier M."/>
            <person name="Gibbs R.A."/>
            <person name="Muzny D.M."/>
            <person name="Scherer S.E."/>
            <person name="Bouck J.B."/>
            <person name="Sodergren E.J."/>
            <person name="Worley K.C."/>
            <person name="Rives C.M."/>
            <person name="Gorrell J.H."/>
            <person name="Metzker M.L."/>
            <person name="Naylor S.L."/>
            <person name="Kucherlapati R.S."/>
            <person name="Nelson D.L."/>
            <person name="Weinstock G.M."/>
            <person name="Sakaki Y."/>
            <person name="Fujiyama A."/>
            <person name="Hattori M."/>
            <person name="Yada T."/>
            <person name="Toyoda A."/>
            <person name="Itoh T."/>
            <person name="Kawagoe C."/>
            <person name="Watanabe H."/>
            <person name="Totoki Y."/>
            <person name="Taylor T."/>
            <person name="Weissenbach J."/>
            <person name="Heilig R."/>
            <person name="Saurin W."/>
            <person name="Artiguenave F."/>
            <person name="Brottier P."/>
            <person name="Bruls T."/>
            <person name="Pelletier E."/>
            <person name="Robert C."/>
            <person name="Wincker P."/>
            <person name="Smith D.R."/>
            <person name="Doucette-Stamm L."/>
            <person name="Rubenfield M."/>
            <person name="Weinstock K."/>
            <person name="Lee H.M."/>
            <person name="Dubois J."/>
            <person name="Rosenthal A."/>
            <person name="Platzer M."/>
            <person name="Nyakatura G."/>
            <person name="Taudien S."/>
            <person name="Rump A."/>
            <person name="Yang H."/>
            <person name="Yu J."/>
            <person name="Wang J."/>
            <person name="Huang G."/>
            <person name="Gu J."/>
            <person name="Hood L."/>
            <person name="Rowen L."/>
            <person name="Madan A."/>
            <person name="Qin S."/>
            <person name="Davis R.W."/>
            <person name="Federspiel N.A."/>
            <person name="Abola A.P."/>
            <person name="Proctor M.J."/>
            <person name="Myers R.M."/>
            <person name="Schmutz J."/>
            <person name="Dickson M."/>
            <person name="Grimwood J."/>
            <person name="Cox D.R."/>
            <person name="Olson M.V."/>
            <person name="Kaul R."/>
            <person name="Raymond C."/>
            <person name="Shimizu N."/>
            <person name="Kawasaki K."/>
            <person name="Minoshima S."/>
            <person name="Evans G.A."/>
            <person name="Athanasiou M."/>
            <person name="Schultz R."/>
            <person name="Roe B.A."/>
            <person name="Chen F."/>
            <person name="Pan H."/>
            <person name="Ramser J."/>
            <person name="Lehrach H."/>
            <person name="Reinhardt R."/>
            <person name="McCombie W.R."/>
            <person name="de la Bastide M."/>
            <person name="Dedhia N."/>
            <person name="Blocker H."/>
            <person name="Hornischer K."/>
            <person name="Nordsiek G."/>
            <person name="Agarwala R."/>
            <person name="Aravind L."/>
            <person name="Bailey J.A."/>
            <person name="Bateman A."/>
            <person name="Batzoglou S."/>
            <person name="Birney E."/>
            <person name="Bork P."/>
            <person name="Brown D.G."/>
            <person name="Burge C.B."/>
            <person name="Cerutti L."/>
            <person name="Chen H.C."/>
            <person name="Church D."/>
            <person name="Clamp M."/>
            <person name="Copley R.R."/>
            <person name="Doerks T."/>
            <person name="Eddy S.R."/>
            <person name="Eichler E.E."/>
            <person name="Furey T.S."/>
            <person name="Galagan J."/>
            <person name="Gilbert J.G."/>
            <person name="Harmon C."/>
            <person name="Hayashizaki Y."/>
            <person name="Haussler D."/>
            <person name="Hermjakob H."/>
            <person name="Hokamp K."/>
            <person name="Jang W."/>
            <person name="Johnson L.S."/>
            <person name="Jones T.A."/>
            <person name="Kasif S."/>
            <person name="Kaspryzk A."/>
            <person name="Kennedy S."/>
            <person name="Kent W.J."/>
            <person name="Kitts P."/>
            <person name="Koonin E.V."/>
            <person name="Korf I."/>
            <person name="Kulp D."/>
            <person name="Lancet D."/>
            <person name="Lowe T.M."/>
            <person name="McLysaght A."/>
            <person name="Mikkelsen T."/>
            <person name="Moran J.V."/>
            <person name="Mulder N."/>
            <person name="Pollara V.J."/>
            <person name="Ponting C.P."/>
            <person name="Schuler G."/>
            <person name="Schultz J."/>
            <person name="Slater G."/>
            <person name="Smit A.F."/>
            <person name="Stupka E."/>
            <person name="Szustakowski J."/>
            <person name="Thierry-Mieg D."/>
            <person name="Thierry-Mieg J."/>
            <person name="Wagner L."/>
            <person name="Wallis J."/>
            <person name="Wheeler R."/>
            <person name="Williams A."/>
            <person name="Wolf Y.I."/>
            <person name="Wolfe K.H."/>
            <person name="Yang S.P."/>
            <person name="Yeh R.F."/>
            <person name="Collins F."/>
            <person name="Guyer M.S."/>
            <person name="Peterson J."/>
            <person name="Felsenfeld A."/>
            <person name="Wetterstrand K.A."/>
            <person name="Patrinos A."/>
            <person name="Morgan M.J."/>
            <person name="de Jong P."/>
            <person name="Catanese J.J."/>
            <person name="Osoegawa K."/>
            <person name="Shizuya H."/>
            <person name="Choi S."/>
            <person name="Chen Y.J."/>
        </authorList>
    </citation>
    <scope>NUCLEOTIDE SEQUENCE [LARGE SCALE GENOMIC DNA]</scope>
</reference>
<dbReference type="GeneTree" id="ENSGT00530000063722"/>
<protein>
    <submittedName>
        <fullName evidence="2">Inositol 1,4,5-triphosphate receptor associated 1</fullName>
    </submittedName>
</protein>
<dbReference type="Ensembl" id="ENST00000531308.1">
    <property type="protein sequence ID" value="ENSP00000432312.1"/>
    <property type="gene ID" value="ENSG00000072952.21"/>
</dbReference>
<dbReference type="ExpressionAtlas" id="E9PRH0">
    <property type="expression patterns" value="baseline and differential"/>
</dbReference>
<dbReference type="ChiTaRS" id="MRVI1">
    <property type="organism name" value="human"/>
</dbReference>
<dbReference type="HOGENOM" id="CLU_2909949_0_0_1"/>
<name>E9PRH0_HUMAN</name>
<evidence type="ECO:0000256" key="1">
    <source>
        <dbReference type="SAM" id="MobiDB-lite"/>
    </source>
</evidence>
<dbReference type="UCSC" id="uc057zay.1">
    <property type="organism name" value="human"/>
</dbReference>
<accession>E9PRH0</accession>
<evidence type="ECO:0000313" key="3">
    <source>
        <dbReference type="Proteomes" id="UP000005640"/>
    </source>
</evidence>
<dbReference type="AlphaFoldDB" id="E9PRH0"/>
<keyword evidence="3" id="KW-1185">Reference proteome</keyword>
<dbReference type="Proteomes" id="UP000005640">
    <property type="component" value="Chromosome 11"/>
</dbReference>
<reference evidence="2" key="4">
    <citation type="submission" date="2025-08" db="UniProtKB">
        <authorList>
            <consortium name="Ensembl"/>
        </authorList>
    </citation>
    <scope>IDENTIFICATION</scope>
</reference>
<reference evidence="2 3" key="3">
    <citation type="journal article" date="2006" name="Nature">
        <title>Human chromosome 11 DNA sequence and analysis including novel gene identification.</title>
        <authorList>
            <person name="Taylor T.D."/>
            <person name="Noguchi H."/>
            <person name="Totoki Y."/>
            <person name="Toyoda A."/>
            <person name="Kuroki Y."/>
            <person name="Dewar K."/>
            <person name="Lloyd C."/>
            <person name="Itoh T."/>
            <person name="Takeda T."/>
            <person name="Kim D.W."/>
            <person name="She X."/>
            <person name="Barlow K.F."/>
            <person name="Bloom T."/>
            <person name="Bruford E."/>
            <person name="Chang J.L."/>
            <person name="Cuomo C.A."/>
            <person name="Eichler E."/>
            <person name="FitzGerald M.G."/>
            <person name="Jaffe D.B."/>
            <person name="LaButti K."/>
            <person name="Nicol R."/>
            <person name="Park H.S."/>
            <person name="Seaman C."/>
            <person name="Sougnez C."/>
            <person name="Yang X."/>
            <person name="Zimmer A.R."/>
            <person name="Zody M.C."/>
            <person name="Birren B.W."/>
            <person name="Nusbaum C."/>
            <person name="Fujiyama A."/>
            <person name="Hattori M."/>
            <person name="Rogers J."/>
            <person name="Lander E.S."/>
            <person name="Sakaki Y."/>
        </authorList>
    </citation>
    <scope>NUCLEOTIDE SEQUENCE [LARGE SCALE GENOMIC DNA]</scope>
</reference>
<feature type="compositionally biased region" description="Basic and acidic residues" evidence="1">
    <location>
        <begin position="1"/>
        <end position="16"/>
    </location>
</feature>
<dbReference type="HGNC" id="HGNC:7237">
    <property type="gene designation" value="IRAG1"/>
</dbReference>